<dbReference type="SUPFAM" id="SSF52980">
    <property type="entry name" value="Restriction endonuclease-like"/>
    <property type="match status" value="1"/>
</dbReference>
<keyword evidence="5 14" id="KW-0347">Helicase</keyword>
<keyword evidence="10" id="KW-0413">Isomerase</keyword>
<dbReference type="GO" id="GO:0003677">
    <property type="term" value="F:DNA binding"/>
    <property type="evidence" value="ECO:0007669"/>
    <property type="project" value="UniProtKB-KW"/>
</dbReference>
<dbReference type="RefSeq" id="WP_124956130.1">
    <property type="nucleotide sequence ID" value="NZ_RRCH01000033.1"/>
</dbReference>
<name>A0A3P3R5J2_9EURY</name>
<dbReference type="OrthoDB" id="203178at2157"/>
<comment type="catalytic activity">
    <reaction evidence="13">
        <text>ATP + H2O = ADP + phosphate + H(+)</text>
        <dbReference type="Rhea" id="RHEA:13065"/>
        <dbReference type="ChEBI" id="CHEBI:15377"/>
        <dbReference type="ChEBI" id="CHEBI:15378"/>
        <dbReference type="ChEBI" id="CHEBI:30616"/>
        <dbReference type="ChEBI" id="CHEBI:43474"/>
        <dbReference type="ChEBI" id="CHEBI:456216"/>
        <dbReference type="EC" id="5.6.2.4"/>
    </reaction>
</comment>
<keyword evidence="1" id="KW-0540">Nuclease</keyword>
<dbReference type="PANTHER" id="PTHR11070:SF2">
    <property type="entry name" value="ATP-DEPENDENT DNA HELICASE SRS2"/>
    <property type="match status" value="1"/>
</dbReference>
<evidence type="ECO:0000256" key="1">
    <source>
        <dbReference type="ARBA" id="ARBA00022722"/>
    </source>
</evidence>
<dbReference type="PANTHER" id="PTHR11070">
    <property type="entry name" value="UVRD / RECB / PCRA DNA HELICASE FAMILY MEMBER"/>
    <property type="match status" value="1"/>
</dbReference>
<keyword evidence="4 14" id="KW-0378">Hydrolase</keyword>
<keyword evidence="19" id="KW-1185">Reference proteome</keyword>
<organism evidence="18 19">
    <name type="scientific">Halocatena pleomorpha</name>
    <dbReference type="NCBI Taxonomy" id="1785090"/>
    <lineage>
        <taxon>Archaea</taxon>
        <taxon>Methanobacteriati</taxon>
        <taxon>Methanobacteriota</taxon>
        <taxon>Stenosarchaea group</taxon>
        <taxon>Halobacteria</taxon>
        <taxon>Halobacteriales</taxon>
        <taxon>Natronomonadaceae</taxon>
        <taxon>Halocatena</taxon>
    </lineage>
</organism>
<dbReference type="GO" id="GO:0005524">
    <property type="term" value="F:ATP binding"/>
    <property type="evidence" value="ECO:0007669"/>
    <property type="project" value="UniProtKB-UniRule"/>
</dbReference>
<evidence type="ECO:0000256" key="2">
    <source>
        <dbReference type="ARBA" id="ARBA00022741"/>
    </source>
</evidence>
<evidence type="ECO:0000259" key="17">
    <source>
        <dbReference type="PROSITE" id="PS51217"/>
    </source>
</evidence>
<proteinExistence type="predicted"/>
<keyword evidence="2 14" id="KW-0547">Nucleotide-binding</keyword>
<dbReference type="InterPro" id="IPR014017">
    <property type="entry name" value="DNA_helicase_UvrD-like_C"/>
</dbReference>
<dbReference type="Gene3D" id="3.40.50.300">
    <property type="entry name" value="P-loop containing nucleotide triphosphate hydrolases"/>
    <property type="match status" value="4"/>
</dbReference>
<keyword evidence="7 14" id="KW-0067">ATP-binding</keyword>
<gene>
    <name evidence="18" type="ORF">EIK79_15035</name>
</gene>
<dbReference type="Proteomes" id="UP000282322">
    <property type="component" value="Unassembled WGS sequence"/>
</dbReference>
<dbReference type="Pfam" id="PF13361">
    <property type="entry name" value="UvrD_C"/>
    <property type="match status" value="1"/>
</dbReference>
<evidence type="ECO:0000259" key="16">
    <source>
        <dbReference type="PROSITE" id="PS51198"/>
    </source>
</evidence>
<dbReference type="InterPro" id="IPR027417">
    <property type="entry name" value="P-loop_NTPase"/>
</dbReference>
<feature type="domain" description="UvrD-like helicase ATP-binding" evidence="16">
    <location>
        <begin position="5"/>
        <end position="484"/>
    </location>
</feature>
<evidence type="ECO:0000256" key="3">
    <source>
        <dbReference type="ARBA" id="ARBA00022763"/>
    </source>
</evidence>
<evidence type="ECO:0000313" key="19">
    <source>
        <dbReference type="Proteomes" id="UP000282322"/>
    </source>
</evidence>
<evidence type="ECO:0000256" key="8">
    <source>
        <dbReference type="ARBA" id="ARBA00023125"/>
    </source>
</evidence>
<dbReference type="AlphaFoldDB" id="A0A3P3R5J2"/>
<dbReference type="Gene3D" id="1.10.486.10">
    <property type="entry name" value="PCRA, domain 4"/>
    <property type="match status" value="1"/>
</dbReference>
<feature type="domain" description="UvrD-like helicase C-terminal" evidence="17">
    <location>
        <begin position="522"/>
        <end position="830"/>
    </location>
</feature>
<dbReference type="SUPFAM" id="SSF52540">
    <property type="entry name" value="P-loop containing nucleoside triphosphate hydrolases"/>
    <property type="match status" value="1"/>
</dbReference>
<dbReference type="InterPro" id="IPR011335">
    <property type="entry name" value="Restrct_endonuc-II-like"/>
</dbReference>
<comment type="caution">
    <text evidence="18">The sequence shown here is derived from an EMBL/GenBank/DDBJ whole genome shotgun (WGS) entry which is preliminary data.</text>
</comment>
<dbReference type="Pfam" id="PF12705">
    <property type="entry name" value="PDDEXK_1"/>
    <property type="match status" value="1"/>
</dbReference>
<evidence type="ECO:0000256" key="9">
    <source>
        <dbReference type="ARBA" id="ARBA00023204"/>
    </source>
</evidence>
<dbReference type="Pfam" id="PF00580">
    <property type="entry name" value="UvrD-helicase"/>
    <property type="match status" value="1"/>
</dbReference>
<keyword evidence="8" id="KW-0238">DNA-binding</keyword>
<dbReference type="GO" id="GO:0043138">
    <property type="term" value="F:3'-5' DNA helicase activity"/>
    <property type="evidence" value="ECO:0007669"/>
    <property type="project" value="UniProtKB-EC"/>
</dbReference>
<dbReference type="GO" id="GO:0004527">
    <property type="term" value="F:exonuclease activity"/>
    <property type="evidence" value="ECO:0007669"/>
    <property type="project" value="UniProtKB-KW"/>
</dbReference>
<feature type="binding site" evidence="14">
    <location>
        <begin position="26"/>
        <end position="33"/>
    </location>
    <ligand>
        <name>ATP</name>
        <dbReference type="ChEBI" id="CHEBI:30616"/>
    </ligand>
</feature>
<feature type="region of interest" description="Disordered" evidence="15">
    <location>
        <begin position="1045"/>
        <end position="1065"/>
    </location>
</feature>
<evidence type="ECO:0000313" key="18">
    <source>
        <dbReference type="EMBL" id="RRJ28716.1"/>
    </source>
</evidence>
<evidence type="ECO:0000256" key="13">
    <source>
        <dbReference type="ARBA" id="ARBA00048988"/>
    </source>
</evidence>
<dbReference type="GO" id="GO:0000725">
    <property type="term" value="P:recombinational repair"/>
    <property type="evidence" value="ECO:0007669"/>
    <property type="project" value="TreeGrafter"/>
</dbReference>
<comment type="catalytic activity">
    <reaction evidence="11">
        <text>Couples ATP hydrolysis with the unwinding of duplex DNA by translocating in the 3'-5' direction.</text>
        <dbReference type="EC" id="5.6.2.4"/>
    </reaction>
</comment>
<keyword evidence="9" id="KW-0234">DNA repair</keyword>
<evidence type="ECO:0000256" key="11">
    <source>
        <dbReference type="ARBA" id="ARBA00034617"/>
    </source>
</evidence>
<evidence type="ECO:0000256" key="10">
    <source>
        <dbReference type="ARBA" id="ARBA00023235"/>
    </source>
</evidence>
<keyword evidence="6" id="KW-0269">Exonuclease</keyword>
<feature type="region of interest" description="Disordered" evidence="15">
    <location>
        <begin position="501"/>
        <end position="532"/>
    </location>
</feature>
<accession>A0A3P3R5J2</accession>
<evidence type="ECO:0000256" key="12">
    <source>
        <dbReference type="ARBA" id="ARBA00034808"/>
    </source>
</evidence>
<dbReference type="InterPro" id="IPR011604">
    <property type="entry name" value="PDDEXK-like_dom_sf"/>
</dbReference>
<dbReference type="EC" id="5.6.2.4" evidence="12"/>
<evidence type="ECO:0000256" key="15">
    <source>
        <dbReference type="SAM" id="MobiDB-lite"/>
    </source>
</evidence>
<dbReference type="InterPro" id="IPR000212">
    <property type="entry name" value="DNA_helicase_UvrD/REP"/>
</dbReference>
<dbReference type="PROSITE" id="PS51198">
    <property type="entry name" value="UVRD_HELICASE_ATP_BIND"/>
    <property type="match status" value="1"/>
</dbReference>
<dbReference type="GO" id="GO:0005829">
    <property type="term" value="C:cytosol"/>
    <property type="evidence" value="ECO:0007669"/>
    <property type="project" value="TreeGrafter"/>
</dbReference>
<dbReference type="Gene3D" id="3.90.320.10">
    <property type="match status" value="1"/>
</dbReference>
<reference evidence="18 19" key="1">
    <citation type="submission" date="2018-11" db="EMBL/GenBank/DDBJ databases">
        <title>Taxonoimc description of Halomarina strain SPP-AMP-1.</title>
        <authorList>
            <person name="Pal Y."/>
            <person name="Srinivasana K."/>
            <person name="Verma A."/>
            <person name="Kumar P."/>
        </authorList>
    </citation>
    <scope>NUCLEOTIDE SEQUENCE [LARGE SCALE GENOMIC DNA]</scope>
    <source>
        <strain evidence="18 19">SPP-AMP-1</strain>
    </source>
</reference>
<evidence type="ECO:0000256" key="14">
    <source>
        <dbReference type="PROSITE-ProRule" id="PRU00560"/>
    </source>
</evidence>
<evidence type="ECO:0000256" key="4">
    <source>
        <dbReference type="ARBA" id="ARBA00022801"/>
    </source>
</evidence>
<evidence type="ECO:0000256" key="7">
    <source>
        <dbReference type="ARBA" id="ARBA00022840"/>
    </source>
</evidence>
<dbReference type="InterPro" id="IPR038726">
    <property type="entry name" value="PDDEXK_AddAB-type"/>
</dbReference>
<keyword evidence="3" id="KW-0227">DNA damage</keyword>
<sequence length="1249" mass="139794">MVEFEHLEDPQKLAALAHDRNYAVTAGAGSGKTTTFAMRYLKLLETTDADPHSTAAITFTKSGATELKERVRESVSGRLDEADGGEYERWREYHDALPEAYIHTIHGFCSRLLHEHALEADVPVGFDVIEGTAARGHQLETVESFVEDHLNDERIEELTHIYYRDRLEDLLGDLLEEHHHAREWADEWADQDPLDYVEFIRERYSPIDVGEARTLLDRSTVEEALRDIRQVADEENAGRNRISIAQNVAAAVETHDLIGTPLNDVATHDAAAALCEALTSDGTPYYGSWDSWCYGGHDDWDDENTERYDEATSALVEALPVERWAISGRLAVEHNAAPYYISLASLFRDLHDTYEDRKRRERVLDFADLIDGCIDLLRSSPTVRAAVRESFDHVMLDEVQDTDPRQWELVELLTSLNTEYDGLNVFVVGDEKQSIFRFRGADVTQYAVERERLAQANQQASVSPLEETYDVGERRDLSRNFRSLPGVLEPINDLFDDLFGQVPQTHQDAPPGISGDDTSFEPDPQRLAPDRADESEIGLGATFVLVPEERPVREEALTEDYQLRELSEDGATLDARALAAEVAAFLDDAPERYEVTGYEDGEPLEEPVELEPKDVAILLRKRTHLESYERALASLNVPYTVASGIGFYESTEITAIRNLLAVLQDPTDDLALFGVLRSPLFGFEDTDVIGLWDSIERDDIGDGELWRALQRTDHDRLTTARERIETWRRLAGCSGPTPLVETWDALLGRIIEDTGYLASLALDERGQQAIANVEKFRDRLREWGEDGLQTLPEVVDRIDREVELSSREGEAAVPEDADGVRIMTVHDAKGQEFPAVFVPGLSTDFNLRPGYGENIAEFEIIEDPLTDDWQPLLGIRAPGIVDVFEQQDTILKRRLNFSRKREAVAEEKRILYVATTRARDHLFLIGTAGSDDESVESLDTGDRGDPSNWYDIVAPEILSDEVLEELAVAGSTAVPEEGETTVTVRFPRASTESTTGDTAEPISLQPDVDAYEVEPEYDIAASYLGSLIEDGAPGDIVVDHTGRYVSYEPPEDDSGSSSSGGEYTGLPRNVFGDVVHKAVELRVDPDDESALHRLTEQVATRHEVSSDNVTQTDLSDISRHVATASEYLTSLDEGGSVDEKMVRAMLDSGQLYGYADHISKTDGGYHVIDYKTNDISRPHLIDAKSNYYEWQMKVYAVALHQSNPQMNVEATLLFTEAGVRRSFQWSSEELEDLETELDATVCSRLSTHL</sequence>
<dbReference type="InterPro" id="IPR014016">
    <property type="entry name" value="UvrD-like_ATP-bd"/>
</dbReference>
<protein>
    <recommendedName>
        <fullName evidence="12">DNA 3'-5' helicase</fullName>
        <ecNumber evidence="12">5.6.2.4</ecNumber>
    </recommendedName>
</protein>
<evidence type="ECO:0000256" key="6">
    <source>
        <dbReference type="ARBA" id="ARBA00022839"/>
    </source>
</evidence>
<dbReference type="EMBL" id="RRCH01000033">
    <property type="protein sequence ID" value="RRJ28716.1"/>
    <property type="molecule type" value="Genomic_DNA"/>
</dbReference>
<evidence type="ECO:0000256" key="5">
    <source>
        <dbReference type="ARBA" id="ARBA00022806"/>
    </source>
</evidence>
<dbReference type="PROSITE" id="PS51217">
    <property type="entry name" value="UVRD_HELICASE_CTER"/>
    <property type="match status" value="1"/>
</dbReference>